<keyword evidence="2" id="KW-1185">Reference proteome</keyword>
<evidence type="ECO:0000313" key="1">
    <source>
        <dbReference type="EMBL" id="GIH03369.1"/>
    </source>
</evidence>
<protein>
    <submittedName>
        <fullName evidence="1">Uncharacterized protein</fullName>
    </submittedName>
</protein>
<sequence>MAETSVCKSAAATLMAKRAQPHRDQRLSGTLVLMSAESDPAALYPDIAVEGSLATALQAAGASQGLSLTALSSESDPLRHASIASTAPGREPLIVSGWSWKRRWSITGLGRGRSSGPSLILISGNTDQLGAIAQVAAAWRDGMALAGIEQVAGFVELSGRYEPPDDDPRHVIASQWGYLRQEARAANWPTQVELIEAAYARPELRRLYAFTSHWTLRFATVLPPERPEVSDGEVSLNTVCIAASGEDGFTVRARWTELKDGEHTPGAIIANTNTADEAVYLALRSAACWG</sequence>
<dbReference type="EMBL" id="BONY01000007">
    <property type="protein sequence ID" value="GIH03369.1"/>
    <property type="molecule type" value="Genomic_DNA"/>
</dbReference>
<dbReference type="Proteomes" id="UP000612899">
    <property type="component" value="Unassembled WGS sequence"/>
</dbReference>
<dbReference type="AlphaFoldDB" id="A0A8J3VD98"/>
<comment type="caution">
    <text evidence="1">The sequence shown here is derived from an EMBL/GenBank/DDBJ whole genome shotgun (WGS) entry which is preliminary data.</text>
</comment>
<proteinExistence type="predicted"/>
<dbReference type="InterPro" id="IPR045682">
    <property type="entry name" value="DUF6193"/>
</dbReference>
<evidence type="ECO:0000313" key="2">
    <source>
        <dbReference type="Proteomes" id="UP000612899"/>
    </source>
</evidence>
<dbReference type="Pfam" id="PF19692">
    <property type="entry name" value="DUF6193"/>
    <property type="match status" value="1"/>
</dbReference>
<name>A0A8J3VD98_9ACTN</name>
<gene>
    <name evidence="1" type="ORF">Rhe02_14360</name>
</gene>
<organism evidence="1 2">
    <name type="scientific">Rhizocola hellebori</name>
    <dbReference type="NCBI Taxonomy" id="1392758"/>
    <lineage>
        <taxon>Bacteria</taxon>
        <taxon>Bacillati</taxon>
        <taxon>Actinomycetota</taxon>
        <taxon>Actinomycetes</taxon>
        <taxon>Micromonosporales</taxon>
        <taxon>Micromonosporaceae</taxon>
        <taxon>Rhizocola</taxon>
    </lineage>
</organism>
<accession>A0A8J3VD98</accession>
<reference evidence="1" key="1">
    <citation type="submission" date="2021-01" db="EMBL/GenBank/DDBJ databases">
        <title>Whole genome shotgun sequence of Rhizocola hellebori NBRC 109834.</title>
        <authorList>
            <person name="Komaki H."/>
            <person name="Tamura T."/>
        </authorList>
    </citation>
    <scope>NUCLEOTIDE SEQUENCE</scope>
    <source>
        <strain evidence="1">NBRC 109834</strain>
    </source>
</reference>